<organism evidence="1 2">
    <name type="scientific">Roridomyces roridus</name>
    <dbReference type="NCBI Taxonomy" id="1738132"/>
    <lineage>
        <taxon>Eukaryota</taxon>
        <taxon>Fungi</taxon>
        <taxon>Dikarya</taxon>
        <taxon>Basidiomycota</taxon>
        <taxon>Agaricomycotina</taxon>
        <taxon>Agaricomycetes</taxon>
        <taxon>Agaricomycetidae</taxon>
        <taxon>Agaricales</taxon>
        <taxon>Marasmiineae</taxon>
        <taxon>Mycenaceae</taxon>
        <taxon>Roridomyces</taxon>
    </lineage>
</organism>
<gene>
    <name evidence="1" type="ORF">FB45DRAFT_1112855</name>
</gene>
<comment type="caution">
    <text evidence="1">The sequence shown here is derived from an EMBL/GenBank/DDBJ whole genome shotgun (WGS) entry which is preliminary data.</text>
</comment>
<evidence type="ECO:0000313" key="1">
    <source>
        <dbReference type="EMBL" id="KAJ7613122.1"/>
    </source>
</evidence>
<dbReference type="EMBL" id="JARKIF010000029">
    <property type="protein sequence ID" value="KAJ7613122.1"/>
    <property type="molecule type" value="Genomic_DNA"/>
</dbReference>
<dbReference type="AlphaFoldDB" id="A0AAD7B7T6"/>
<proteinExistence type="predicted"/>
<keyword evidence="2" id="KW-1185">Reference proteome</keyword>
<evidence type="ECO:0008006" key="3">
    <source>
        <dbReference type="Google" id="ProtNLM"/>
    </source>
</evidence>
<accession>A0AAD7B7T6</accession>
<dbReference type="Proteomes" id="UP001221142">
    <property type="component" value="Unassembled WGS sequence"/>
</dbReference>
<sequence>MSRKLDRIGRFWCYSTRLNLDYLPDLSNFWWPGGQSQIISLPNEITAEIFIHYVDDSRTRSPMRLTWTCKLWREVAISTCGLWTCFRSHSASLLPSWLPRAGHLNLDLDITYDSTLEAQAVTQLLRRHSNQVRTLDVCLGLSRRVHDSVELDGPFPCLERLGVFDPKSVSTPPSPLYAPRLREVTFGELSLTRWRKSLPWTQITKLYLGTDKISPSTRQGRSGLRFHHLSPFATCASSLSNLIVPALERLTIVLASEPTDDSRIVSALIERSGCTLRSLELDLWFARKQSLDSFLEDVPLQSLRELTLRDPYGKDDAIEELLDYLTLRGLPNPPLPLLESFGIQGCQFHVHLPPVVDMLRSRMKEGAKLKKFQLSFGPSPDSEPRTDAEIFYQQEDCGIDAALDKLSDLRARGLEVDICSTVKWSTGSVIEALRGGDCLF</sequence>
<name>A0AAD7B7T6_9AGAR</name>
<reference evidence="1" key="1">
    <citation type="submission" date="2023-03" db="EMBL/GenBank/DDBJ databases">
        <title>Massive genome expansion in bonnet fungi (Mycena s.s.) driven by repeated elements and novel gene families across ecological guilds.</title>
        <authorList>
            <consortium name="Lawrence Berkeley National Laboratory"/>
            <person name="Harder C.B."/>
            <person name="Miyauchi S."/>
            <person name="Viragh M."/>
            <person name="Kuo A."/>
            <person name="Thoen E."/>
            <person name="Andreopoulos B."/>
            <person name="Lu D."/>
            <person name="Skrede I."/>
            <person name="Drula E."/>
            <person name="Henrissat B."/>
            <person name="Morin E."/>
            <person name="Kohler A."/>
            <person name="Barry K."/>
            <person name="LaButti K."/>
            <person name="Morin E."/>
            <person name="Salamov A."/>
            <person name="Lipzen A."/>
            <person name="Mereny Z."/>
            <person name="Hegedus B."/>
            <person name="Baldrian P."/>
            <person name="Stursova M."/>
            <person name="Weitz H."/>
            <person name="Taylor A."/>
            <person name="Grigoriev I.V."/>
            <person name="Nagy L.G."/>
            <person name="Martin F."/>
            <person name="Kauserud H."/>
        </authorList>
    </citation>
    <scope>NUCLEOTIDE SEQUENCE</scope>
    <source>
        <strain evidence="1">9284</strain>
    </source>
</reference>
<evidence type="ECO:0000313" key="2">
    <source>
        <dbReference type="Proteomes" id="UP001221142"/>
    </source>
</evidence>
<protein>
    <recommendedName>
        <fullName evidence="3">F-box domain-containing protein</fullName>
    </recommendedName>
</protein>